<evidence type="ECO:0000256" key="3">
    <source>
        <dbReference type="ARBA" id="ARBA00022475"/>
    </source>
</evidence>
<evidence type="ECO:0000256" key="4">
    <source>
        <dbReference type="ARBA" id="ARBA00022692"/>
    </source>
</evidence>
<dbReference type="Pfam" id="PF00528">
    <property type="entry name" value="BPD_transp_1"/>
    <property type="match status" value="1"/>
</dbReference>
<feature type="transmembrane region" description="Helical" evidence="7">
    <location>
        <begin position="263"/>
        <end position="284"/>
    </location>
</feature>
<dbReference type="GO" id="GO:0005886">
    <property type="term" value="C:plasma membrane"/>
    <property type="evidence" value="ECO:0007669"/>
    <property type="project" value="UniProtKB-SubCell"/>
</dbReference>
<keyword evidence="2 7" id="KW-0813">Transport</keyword>
<organism evidence="9 10">
    <name type="scientific">Microbacterium faecale</name>
    <dbReference type="NCBI Taxonomy" id="1804630"/>
    <lineage>
        <taxon>Bacteria</taxon>
        <taxon>Bacillati</taxon>
        <taxon>Actinomycetota</taxon>
        <taxon>Actinomycetes</taxon>
        <taxon>Micrococcales</taxon>
        <taxon>Microbacteriaceae</taxon>
        <taxon>Microbacterium</taxon>
    </lineage>
</organism>
<accession>A0A916Y2K7</accession>
<name>A0A916Y2K7_9MICO</name>
<feature type="transmembrane region" description="Helical" evidence="7">
    <location>
        <begin position="96"/>
        <end position="123"/>
    </location>
</feature>
<dbReference type="InterPro" id="IPR050809">
    <property type="entry name" value="UgpAE/MalFG_permease"/>
</dbReference>
<evidence type="ECO:0000313" key="10">
    <source>
        <dbReference type="Proteomes" id="UP000633205"/>
    </source>
</evidence>
<keyword evidence="3" id="KW-1003">Cell membrane</keyword>
<keyword evidence="4 7" id="KW-0812">Transmembrane</keyword>
<dbReference type="CDD" id="cd06261">
    <property type="entry name" value="TM_PBP2"/>
    <property type="match status" value="1"/>
</dbReference>
<dbReference type="PANTHER" id="PTHR43227:SF8">
    <property type="entry name" value="DIACETYLCHITOBIOSE UPTAKE SYSTEM PERMEASE PROTEIN DASB"/>
    <property type="match status" value="1"/>
</dbReference>
<dbReference type="GO" id="GO:0055085">
    <property type="term" value="P:transmembrane transport"/>
    <property type="evidence" value="ECO:0007669"/>
    <property type="project" value="InterPro"/>
</dbReference>
<feature type="transmembrane region" description="Helical" evidence="7">
    <location>
        <begin position="69"/>
        <end position="90"/>
    </location>
</feature>
<keyword evidence="6 7" id="KW-0472">Membrane</keyword>
<comment type="subcellular location">
    <subcellularLocation>
        <location evidence="1 7">Cell membrane</location>
        <topology evidence="1 7">Multi-pass membrane protein</topology>
    </subcellularLocation>
</comment>
<dbReference type="Proteomes" id="UP000633205">
    <property type="component" value="Unassembled WGS sequence"/>
</dbReference>
<feature type="domain" description="ABC transmembrane type-1" evidence="8">
    <location>
        <begin position="65"/>
        <end position="282"/>
    </location>
</feature>
<evidence type="ECO:0000256" key="5">
    <source>
        <dbReference type="ARBA" id="ARBA00022989"/>
    </source>
</evidence>
<reference evidence="9" key="2">
    <citation type="submission" date="2020-09" db="EMBL/GenBank/DDBJ databases">
        <authorList>
            <person name="Sun Q."/>
            <person name="Zhou Y."/>
        </authorList>
    </citation>
    <scope>NUCLEOTIDE SEQUENCE</scope>
    <source>
        <strain evidence="9">CGMCC 1.15152</strain>
    </source>
</reference>
<dbReference type="InterPro" id="IPR035906">
    <property type="entry name" value="MetI-like_sf"/>
</dbReference>
<comment type="similarity">
    <text evidence="7">Belongs to the binding-protein-dependent transport system permease family.</text>
</comment>
<proteinExistence type="inferred from homology"/>
<comment type="caution">
    <text evidence="9">The sequence shown here is derived from an EMBL/GenBank/DDBJ whole genome shotgun (WGS) entry which is preliminary data.</text>
</comment>
<evidence type="ECO:0000256" key="2">
    <source>
        <dbReference type="ARBA" id="ARBA00022448"/>
    </source>
</evidence>
<feature type="transmembrane region" description="Helical" evidence="7">
    <location>
        <begin position="200"/>
        <end position="223"/>
    </location>
</feature>
<feature type="transmembrane region" description="Helical" evidence="7">
    <location>
        <begin position="155"/>
        <end position="179"/>
    </location>
</feature>
<reference evidence="9" key="1">
    <citation type="journal article" date="2014" name="Int. J. Syst. Evol. Microbiol.">
        <title>Complete genome sequence of Corynebacterium casei LMG S-19264T (=DSM 44701T), isolated from a smear-ripened cheese.</title>
        <authorList>
            <consortium name="US DOE Joint Genome Institute (JGI-PGF)"/>
            <person name="Walter F."/>
            <person name="Albersmeier A."/>
            <person name="Kalinowski J."/>
            <person name="Ruckert C."/>
        </authorList>
    </citation>
    <scope>NUCLEOTIDE SEQUENCE</scope>
    <source>
        <strain evidence="9">CGMCC 1.15152</strain>
    </source>
</reference>
<evidence type="ECO:0000313" key="9">
    <source>
        <dbReference type="EMBL" id="GGD27119.1"/>
    </source>
</evidence>
<evidence type="ECO:0000256" key="6">
    <source>
        <dbReference type="ARBA" id="ARBA00023136"/>
    </source>
</evidence>
<dbReference type="AlphaFoldDB" id="A0A916Y2K7"/>
<dbReference type="InterPro" id="IPR000515">
    <property type="entry name" value="MetI-like"/>
</dbReference>
<dbReference type="PROSITE" id="PS50928">
    <property type="entry name" value="ABC_TM1"/>
    <property type="match status" value="1"/>
</dbReference>
<feature type="transmembrane region" description="Helical" evidence="7">
    <location>
        <begin position="6"/>
        <end position="28"/>
    </location>
</feature>
<dbReference type="Gene3D" id="1.10.3720.10">
    <property type="entry name" value="MetI-like"/>
    <property type="match status" value="1"/>
</dbReference>
<dbReference type="EMBL" id="BMHO01000001">
    <property type="protein sequence ID" value="GGD27119.1"/>
    <property type="molecule type" value="Genomic_DNA"/>
</dbReference>
<keyword evidence="5 7" id="KW-1133">Transmembrane helix</keyword>
<gene>
    <name evidence="9" type="ORF">GCM10010915_03950</name>
</gene>
<dbReference type="PANTHER" id="PTHR43227">
    <property type="entry name" value="BLL4140 PROTEIN"/>
    <property type="match status" value="1"/>
</dbReference>
<evidence type="ECO:0000256" key="1">
    <source>
        <dbReference type="ARBA" id="ARBA00004651"/>
    </source>
</evidence>
<evidence type="ECO:0000259" key="8">
    <source>
        <dbReference type="PROSITE" id="PS50928"/>
    </source>
</evidence>
<sequence length="292" mass="31596">MRGPAPLLIPAGLIVAALTGWPLLQLVIMSFQEFGRAQIFGAEPEFVALDNYARVLADPVFWGVLTRSIAFAGVNVALTMVLGVGIAVMMTKLGRVMTVAVSLSLLLAWAMPPISATTIWGWIFEARSGLANYVLSLIPGVDMIGHSWLYEPLSFFFVATIIVTWMGVPFAAFTTYAALSQVPEEVLEAAALDGASPWQRFRLVTFPFIRGVVLVVLVLQIIWDMRVFTQIYTLQTIGGLRSETNVVGTYIYEVATAGGDQGAAGAISVILVAIMLVISGYYVLATVKEEEL</sequence>
<evidence type="ECO:0000256" key="7">
    <source>
        <dbReference type="RuleBase" id="RU363032"/>
    </source>
</evidence>
<protein>
    <submittedName>
        <fullName evidence="9">Sugar ABC transporter permease</fullName>
    </submittedName>
</protein>
<keyword evidence="10" id="KW-1185">Reference proteome</keyword>
<dbReference type="SUPFAM" id="SSF161098">
    <property type="entry name" value="MetI-like"/>
    <property type="match status" value="1"/>
</dbReference>